<evidence type="ECO:0000256" key="8">
    <source>
        <dbReference type="SAM" id="Phobius"/>
    </source>
</evidence>
<keyword evidence="5 8" id="KW-1133">Transmembrane helix</keyword>
<keyword evidence="2 8" id="KW-0812">Transmembrane</keyword>
<proteinExistence type="inferred from homology"/>
<dbReference type="Proteomes" id="UP000237438">
    <property type="component" value="Unassembled WGS sequence"/>
</dbReference>
<dbReference type="CDD" id="cd03388">
    <property type="entry name" value="PAP2_SPPase1"/>
    <property type="match status" value="1"/>
</dbReference>
<dbReference type="STRING" id="225359.A0A2S4PZM4"/>
<name>A0A2S4PZM4_9PEZI</name>
<feature type="domain" description="Phosphatidic acid phosphatase type 2/haloperoxidase" evidence="9">
    <location>
        <begin position="106"/>
        <end position="228"/>
    </location>
</feature>
<dbReference type="PANTHER" id="PTHR14969">
    <property type="entry name" value="SPHINGOSINE-1-PHOSPHATE PHOSPHOHYDROLASE"/>
    <property type="match status" value="1"/>
</dbReference>
<reference evidence="10 11" key="1">
    <citation type="submission" date="2017-10" db="EMBL/GenBank/DDBJ databases">
        <title>Development of genomic resources for the powdery mildew, Erysiphe pulchra.</title>
        <authorList>
            <person name="Wadl P.A."/>
            <person name="Mack B.M."/>
            <person name="Moore G."/>
            <person name="Beltz S.B."/>
        </authorList>
    </citation>
    <scope>NUCLEOTIDE SEQUENCE [LARGE SCALE GENOMIC DNA]</scope>
    <source>
        <strain evidence="10">Cflorida</strain>
    </source>
</reference>
<keyword evidence="3" id="KW-0378">Hydrolase</keyword>
<evidence type="ECO:0000256" key="5">
    <source>
        <dbReference type="ARBA" id="ARBA00022989"/>
    </source>
</evidence>
<feature type="transmembrane region" description="Helical" evidence="8">
    <location>
        <begin position="210"/>
        <end position="230"/>
    </location>
</feature>
<dbReference type="PANTHER" id="PTHR14969:SF28">
    <property type="entry name" value="DIHYDROSPHINGOSINE 1-PHOSPHATE PHOSPHATASE LCB3-RELATED"/>
    <property type="match status" value="1"/>
</dbReference>
<feature type="transmembrane region" description="Helical" evidence="8">
    <location>
        <begin position="185"/>
        <end position="204"/>
    </location>
</feature>
<dbReference type="SMART" id="SM00014">
    <property type="entry name" value="acidPPc"/>
    <property type="match status" value="1"/>
</dbReference>
<evidence type="ECO:0000256" key="4">
    <source>
        <dbReference type="ARBA" id="ARBA00022824"/>
    </source>
</evidence>
<evidence type="ECO:0000259" key="9">
    <source>
        <dbReference type="SMART" id="SM00014"/>
    </source>
</evidence>
<comment type="similarity">
    <text evidence="7">Belongs to the type 2 lipid phosphate phosphatase family.</text>
</comment>
<feature type="transmembrane region" description="Helical" evidence="8">
    <location>
        <begin position="237"/>
        <end position="259"/>
    </location>
</feature>
<evidence type="ECO:0000256" key="1">
    <source>
        <dbReference type="ARBA" id="ARBA00004477"/>
    </source>
</evidence>
<keyword evidence="11" id="KW-1185">Reference proteome</keyword>
<dbReference type="EMBL" id="PEDP01000120">
    <property type="protein sequence ID" value="POS87483.1"/>
    <property type="molecule type" value="Genomic_DNA"/>
</dbReference>
<evidence type="ECO:0000256" key="3">
    <source>
        <dbReference type="ARBA" id="ARBA00022801"/>
    </source>
</evidence>
<keyword evidence="4" id="KW-0256">Endoplasmic reticulum</keyword>
<gene>
    <name evidence="10" type="ORF">EPUL_002346</name>
</gene>
<dbReference type="GO" id="GO:0042392">
    <property type="term" value="F:sphingosine-1-phosphate phosphatase activity"/>
    <property type="evidence" value="ECO:0007669"/>
    <property type="project" value="TreeGrafter"/>
</dbReference>
<feature type="transmembrane region" description="Helical" evidence="8">
    <location>
        <begin position="78"/>
        <end position="101"/>
    </location>
</feature>
<dbReference type="SUPFAM" id="SSF48317">
    <property type="entry name" value="Acid phosphatase/Vanadium-dependent haloperoxidase"/>
    <property type="match status" value="1"/>
</dbReference>
<accession>A0A2S4PZM4</accession>
<protein>
    <recommendedName>
        <fullName evidence="9">Phosphatidic acid phosphatase type 2/haloperoxidase domain-containing protein</fullName>
    </recommendedName>
</protein>
<evidence type="ECO:0000256" key="7">
    <source>
        <dbReference type="ARBA" id="ARBA00038324"/>
    </source>
</evidence>
<comment type="subcellular location">
    <subcellularLocation>
        <location evidence="1">Endoplasmic reticulum membrane</location>
        <topology evidence="1">Multi-pass membrane protein</topology>
    </subcellularLocation>
</comment>
<evidence type="ECO:0000256" key="6">
    <source>
        <dbReference type="ARBA" id="ARBA00023136"/>
    </source>
</evidence>
<evidence type="ECO:0000313" key="10">
    <source>
        <dbReference type="EMBL" id="POS87483.1"/>
    </source>
</evidence>
<keyword evidence="6 8" id="KW-0472">Membrane</keyword>
<evidence type="ECO:0000313" key="11">
    <source>
        <dbReference type="Proteomes" id="UP000237438"/>
    </source>
</evidence>
<organism evidence="10 11">
    <name type="scientific">Erysiphe pulchra</name>
    <dbReference type="NCBI Taxonomy" id="225359"/>
    <lineage>
        <taxon>Eukaryota</taxon>
        <taxon>Fungi</taxon>
        <taxon>Dikarya</taxon>
        <taxon>Ascomycota</taxon>
        <taxon>Pezizomycotina</taxon>
        <taxon>Leotiomycetes</taxon>
        <taxon>Erysiphales</taxon>
        <taxon>Erysiphaceae</taxon>
        <taxon>Erysiphe</taxon>
    </lineage>
</organism>
<feature type="transmembrane region" description="Helical" evidence="8">
    <location>
        <begin position="312"/>
        <end position="331"/>
    </location>
</feature>
<feature type="transmembrane region" description="Helical" evidence="8">
    <location>
        <begin position="151"/>
        <end position="173"/>
    </location>
</feature>
<sequence>MVLKQVNAHSKDVDISNNHLEAYALSSIIAFSGIEADKRILPPWRFRLRQLIIPWIQQETPYLARMQNKMRIPVLDSYFAITANLGTHTFFMLILPILFWCGYTSLGRGMVHILANGVFLTGLLKDLLSLPRPLAPPLHRITMSRSASLEYGFPSTHSANAASVAVYVLIKLYSLECQLEESKKMLIEGLAYLYVLTIIIGRWYCGMHGFIDVSVGGAIGIIISIFECAYGKEIDKFIFQSSWIAPATVAFFMFFLILIHPKPADDCPCFDDTIAFSGVIIGIEAGGWHYANSDWAWNSPIPATVPFDLHQMGFFVASLRILVGVIVIFAWRKIIKMALLKYLPRLLCKVDAFGFIIDQSYSKLAKSFFSCLEIESLRSIIFYLTNSLKSLRNLTPGFSFYLTTQPSIQNYDSLSFSGMCQQDCLKSNDRCESLIFQSSSQKIKSLPTDLNLEGEFAFTQISETSELSFKQKQNEIEDDEVSYNQGLCKRLNVEIITKIIVYAGKPLSYLEFVFDN</sequence>
<dbReference type="Pfam" id="PF01569">
    <property type="entry name" value="PAP2"/>
    <property type="match status" value="1"/>
</dbReference>
<dbReference type="AlphaFoldDB" id="A0A2S4PZM4"/>
<dbReference type="OrthoDB" id="301434at2759"/>
<dbReference type="InterPro" id="IPR000326">
    <property type="entry name" value="PAP2/HPO"/>
</dbReference>
<dbReference type="InterPro" id="IPR036938">
    <property type="entry name" value="PAP2/HPO_sf"/>
</dbReference>
<dbReference type="Gene3D" id="1.20.144.10">
    <property type="entry name" value="Phosphatidic acid phosphatase type 2/haloperoxidase"/>
    <property type="match status" value="1"/>
</dbReference>
<dbReference type="GO" id="GO:0005789">
    <property type="term" value="C:endoplasmic reticulum membrane"/>
    <property type="evidence" value="ECO:0007669"/>
    <property type="project" value="UniProtKB-SubCell"/>
</dbReference>
<comment type="caution">
    <text evidence="10">The sequence shown here is derived from an EMBL/GenBank/DDBJ whole genome shotgun (WGS) entry which is preliminary data.</text>
</comment>
<evidence type="ECO:0000256" key="2">
    <source>
        <dbReference type="ARBA" id="ARBA00022692"/>
    </source>
</evidence>